<keyword evidence="12 30" id="KW-0694">RNA-binding</keyword>
<evidence type="ECO:0000256" key="28">
    <source>
        <dbReference type="ARBA" id="ARBA00081287"/>
    </source>
</evidence>
<dbReference type="GO" id="GO:0005789">
    <property type="term" value="C:endoplasmic reticulum membrane"/>
    <property type="evidence" value="ECO:0007669"/>
    <property type="project" value="UniProtKB-SubCell"/>
</dbReference>
<keyword evidence="11" id="KW-0256">Endoplasmic reticulum</keyword>
<gene>
    <name evidence="34" type="ORF">LTLLF_187615</name>
</gene>
<evidence type="ECO:0000256" key="2">
    <source>
        <dbReference type="ARBA" id="ARBA00004477"/>
    </source>
</evidence>
<evidence type="ECO:0000256" key="22">
    <source>
        <dbReference type="ARBA" id="ARBA00037372"/>
    </source>
</evidence>
<evidence type="ECO:0000313" key="34">
    <source>
        <dbReference type="EMBL" id="KAH0503043.1"/>
    </source>
</evidence>
<organism evidence="34 35">
    <name type="scientific">Microtus ochrogaster</name>
    <name type="common">Prairie vole</name>
    <dbReference type="NCBI Taxonomy" id="79684"/>
    <lineage>
        <taxon>Eukaryota</taxon>
        <taxon>Metazoa</taxon>
        <taxon>Chordata</taxon>
        <taxon>Craniata</taxon>
        <taxon>Vertebrata</taxon>
        <taxon>Euteleostomi</taxon>
        <taxon>Mammalia</taxon>
        <taxon>Eutheria</taxon>
        <taxon>Euarchontoglires</taxon>
        <taxon>Glires</taxon>
        <taxon>Rodentia</taxon>
        <taxon>Myomorpha</taxon>
        <taxon>Muroidea</taxon>
        <taxon>Cricetidae</taxon>
        <taxon>Arvicolinae</taxon>
        <taxon>Microtus</taxon>
    </lineage>
</organism>
<feature type="compositionally biased region" description="Low complexity" evidence="31">
    <location>
        <begin position="181"/>
        <end position="195"/>
    </location>
</feature>
<evidence type="ECO:0000256" key="18">
    <source>
        <dbReference type="ARBA" id="ARBA00023163"/>
    </source>
</evidence>
<dbReference type="InterPro" id="IPR055256">
    <property type="entry name" value="KH_1_KHDC4/BBP-like"/>
</dbReference>
<evidence type="ECO:0000256" key="14">
    <source>
        <dbReference type="ARBA" id="ARBA00022990"/>
    </source>
</evidence>
<dbReference type="Pfam" id="PF10271">
    <property type="entry name" value="Tmp39"/>
    <property type="match status" value="1"/>
</dbReference>
<dbReference type="GO" id="GO:0005634">
    <property type="term" value="C:nucleus"/>
    <property type="evidence" value="ECO:0007669"/>
    <property type="project" value="UniProtKB-SubCell"/>
</dbReference>
<dbReference type="Pfam" id="PF16274">
    <property type="entry name" value="Qua1"/>
    <property type="match status" value="1"/>
</dbReference>
<evidence type="ECO:0000256" key="27">
    <source>
        <dbReference type="ARBA" id="ARBA00080691"/>
    </source>
</evidence>
<evidence type="ECO:0000256" key="6">
    <source>
        <dbReference type="ARBA" id="ARBA00022481"/>
    </source>
</evidence>
<evidence type="ECO:0000256" key="7">
    <source>
        <dbReference type="ARBA" id="ARBA00022490"/>
    </source>
</evidence>
<keyword evidence="10 32" id="KW-0812">Transmembrane</keyword>
<proteinExistence type="inferred from homology"/>
<dbReference type="Gene3D" id="3.30.1370.10">
    <property type="entry name" value="K Homology domain, type 1"/>
    <property type="match status" value="1"/>
</dbReference>
<keyword evidence="14" id="KW-0007">Acetylation</keyword>
<evidence type="ECO:0000256" key="26">
    <source>
        <dbReference type="ARBA" id="ARBA00079880"/>
    </source>
</evidence>
<evidence type="ECO:0000256" key="9">
    <source>
        <dbReference type="ARBA" id="ARBA00022664"/>
    </source>
</evidence>
<comment type="similarity">
    <text evidence="4">Belongs to the KHDRBS family.</text>
</comment>
<dbReference type="SUPFAM" id="SSF54791">
    <property type="entry name" value="Eukaryotic type KH-domain (KH-domain type I)"/>
    <property type="match status" value="1"/>
</dbReference>
<evidence type="ECO:0000256" key="10">
    <source>
        <dbReference type="ARBA" id="ARBA00022692"/>
    </source>
</evidence>
<feature type="region of interest" description="Disordered" evidence="31">
    <location>
        <begin position="426"/>
        <end position="445"/>
    </location>
</feature>
<keyword evidence="17 32" id="KW-0472">Membrane</keyword>
<accession>A0A8J6G485</accession>
<evidence type="ECO:0000256" key="23">
    <source>
        <dbReference type="ARBA" id="ARBA00039169"/>
    </source>
</evidence>
<evidence type="ECO:0000256" key="1">
    <source>
        <dbReference type="ARBA" id="ARBA00004123"/>
    </source>
</evidence>
<evidence type="ECO:0000256" key="5">
    <source>
        <dbReference type="ARBA" id="ARBA00010737"/>
    </source>
</evidence>
<feature type="region of interest" description="Disordered" evidence="31">
    <location>
        <begin position="380"/>
        <end position="417"/>
    </location>
</feature>
<dbReference type="PANTHER" id="PTHR12995">
    <property type="entry name" value="FI21814P1"/>
    <property type="match status" value="1"/>
</dbReference>
<evidence type="ECO:0000256" key="12">
    <source>
        <dbReference type="ARBA" id="ARBA00022884"/>
    </source>
</evidence>
<protein>
    <recommendedName>
        <fullName evidence="24">KH domain-containing, RNA-binding, signal transduction-associated protein 1</fullName>
    </recommendedName>
    <alternativeName>
        <fullName evidence="29">GAP-associated tyrosine phosphoprotein p62</fullName>
    </alternativeName>
    <alternativeName>
        <fullName evidence="25">Src-associated in mitosis 68 kDa protein</fullName>
    </alternativeName>
    <alternativeName>
        <fullName evidence="23">Transmembrane protein 39B</fullName>
    </alternativeName>
    <alternativeName>
        <fullName evidence="26">p21 Ras GTPase-activating protein-associated p62</fullName>
    </alternativeName>
    <alternativeName>
        <fullName evidence="27 28">p68</fullName>
    </alternativeName>
</protein>
<evidence type="ECO:0000313" key="35">
    <source>
        <dbReference type="Proteomes" id="UP000710432"/>
    </source>
</evidence>
<keyword evidence="9" id="KW-0507">mRNA processing</keyword>
<dbReference type="InterPro" id="IPR019397">
    <property type="entry name" value="Uncharacterised_TMEM39"/>
</dbReference>
<keyword evidence="16" id="KW-0729">SH3-binding</keyword>
<comment type="subcellular location">
    <subcellularLocation>
        <location evidence="3">Cytoplasm</location>
    </subcellularLocation>
    <subcellularLocation>
        <location evidence="2">Endoplasmic reticulum membrane</location>
        <topology evidence="2">Multi-pass membrane protein</topology>
    </subcellularLocation>
    <subcellularLocation>
        <location evidence="1">Nucleus</location>
    </subcellularLocation>
</comment>
<evidence type="ECO:0000256" key="32">
    <source>
        <dbReference type="SAM" id="Phobius"/>
    </source>
</evidence>
<evidence type="ECO:0000256" key="3">
    <source>
        <dbReference type="ARBA" id="ARBA00004496"/>
    </source>
</evidence>
<dbReference type="Proteomes" id="UP000710432">
    <property type="component" value="Unassembled WGS sequence"/>
</dbReference>
<evidence type="ECO:0000256" key="13">
    <source>
        <dbReference type="ARBA" id="ARBA00022989"/>
    </source>
</evidence>
<dbReference type="InterPro" id="IPR032335">
    <property type="entry name" value="Sam68-YY"/>
</dbReference>
<dbReference type="SMART" id="SM00322">
    <property type="entry name" value="KH"/>
    <property type="match status" value="1"/>
</dbReference>
<feature type="domain" description="K Homology" evidence="33">
    <location>
        <begin position="254"/>
        <end position="352"/>
    </location>
</feature>
<feature type="transmembrane region" description="Helical" evidence="32">
    <location>
        <begin position="588"/>
        <end position="610"/>
    </location>
</feature>
<feature type="compositionally biased region" description="Low complexity" evidence="31">
    <location>
        <begin position="407"/>
        <end position="416"/>
    </location>
</feature>
<dbReference type="EMBL" id="JAATJU010025600">
    <property type="protein sequence ID" value="KAH0503043.1"/>
    <property type="molecule type" value="Genomic_DNA"/>
</dbReference>
<feature type="region of interest" description="Disordered" evidence="31">
    <location>
        <begin position="69"/>
        <end position="195"/>
    </location>
</feature>
<feature type="compositionally biased region" description="Low complexity" evidence="31">
    <location>
        <begin position="380"/>
        <end position="393"/>
    </location>
</feature>
<feature type="transmembrane region" description="Helical" evidence="32">
    <location>
        <begin position="689"/>
        <end position="708"/>
    </location>
</feature>
<feature type="transmembrane region" description="Helical" evidence="32">
    <location>
        <begin position="922"/>
        <end position="941"/>
    </location>
</feature>
<evidence type="ECO:0000259" key="33">
    <source>
        <dbReference type="SMART" id="SM00322"/>
    </source>
</evidence>
<dbReference type="InterPro" id="IPR032571">
    <property type="entry name" value="Qua1_dom"/>
</dbReference>
<keyword evidence="20" id="KW-0539">Nucleus</keyword>
<feature type="transmembrane region" description="Helical" evidence="32">
    <location>
        <begin position="662"/>
        <end position="683"/>
    </location>
</feature>
<reference evidence="34" key="1">
    <citation type="submission" date="2020-03" db="EMBL/GenBank/DDBJ databases">
        <title>Studies in the Genomics of Life Span.</title>
        <authorList>
            <person name="Glass D."/>
        </authorList>
    </citation>
    <scope>NUCLEOTIDE SEQUENCE</scope>
    <source>
        <strain evidence="34">LTLLF</strain>
        <tissue evidence="34">Muscle</tissue>
    </source>
</reference>
<feature type="region of interest" description="Disordered" evidence="31">
    <location>
        <begin position="530"/>
        <end position="564"/>
    </location>
</feature>
<dbReference type="Pfam" id="PF16568">
    <property type="entry name" value="Sam68-YY"/>
    <property type="match status" value="1"/>
</dbReference>
<dbReference type="GO" id="GO:0003723">
    <property type="term" value="F:RNA binding"/>
    <property type="evidence" value="ECO:0007669"/>
    <property type="project" value="UniProtKB-UniRule"/>
</dbReference>
<evidence type="ECO:0000256" key="29">
    <source>
        <dbReference type="ARBA" id="ARBA00083717"/>
    </source>
</evidence>
<dbReference type="Pfam" id="PF22675">
    <property type="entry name" value="KH-I_KHDC4-BBP"/>
    <property type="match status" value="1"/>
</dbReference>
<evidence type="ECO:0000256" key="11">
    <source>
        <dbReference type="ARBA" id="ARBA00022824"/>
    </source>
</evidence>
<dbReference type="AlphaFoldDB" id="A0A8J6G485"/>
<dbReference type="InterPro" id="IPR036612">
    <property type="entry name" value="KH_dom_type_1_sf"/>
</dbReference>
<evidence type="ECO:0000256" key="31">
    <source>
        <dbReference type="SAM" id="MobiDB-lite"/>
    </source>
</evidence>
<keyword evidence="7" id="KW-0963">Cytoplasm</keyword>
<evidence type="ECO:0000256" key="17">
    <source>
        <dbReference type="ARBA" id="ARBA00023136"/>
    </source>
</evidence>
<comment type="function">
    <text evidence="22">May protect the cells against DNA damage caused by exposure to the cold-warming stress and facilitates tissue damage repair during the recovery phase.</text>
</comment>
<feature type="region of interest" description="Disordered" evidence="31">
    <location>
        <begin position="1"/>
        <end position="25"/>
    </location>
</feature>
<feature type="compositionally biased region" description="Low complexity" evidence="31">
    <location>
        <begin position="541"/>
        <end position="563"/>
    </location>
</feature>
<dbReference type="InterPro" id="IPR004087">
    <property type="entry name" value="KH_dom"/>
</dbReference>
<feature type="transmembrane region" description="Helical" evidence="32">
    <location>
        <begin position="792"/>
        <end position="810"/>
    </location>
</feature>
<evidence type="ECO:0000256" key="15">
    <source>
        <dbReference type="ARBA" id="ARBA00023015"/>
    </source>
</evidence>
<keyword evidence="6" id="KW-0488">Methylation</keyword>
<evidence type="ECO:0000256" key="19">
    <source>
        <dbReference type="ARBA" id="ARBA00023180"/>
    </source>
</evidence>
<keyword evidence="18" id="KW-0804">Transcription</keyword>
<evidence type="ECO:0000256" key="4">
    <source>
        <dbReference type="ARBA" id="ARBA00010174"/>
    </source>
</evidence>
<sequence length="995" mass="111021">MPEYPGPETADTVPAMDSWEPPELGSAVPRLGTLFSAEKLKGGAGRRLRTRTASFPVLSRWVARVGFGRRRSRSSTPANRRSGLGCRRVASSLARYTSSPMQRRDDPAARLTRSSGRSGSMDPSGVHPSVRQTPTRPSPLPHRSRGGGGGPRGGVRASPATQPPPLLPPSATGPDATVVGSAPTPLLPPSATAAAKMEPENKYLPELMAEKDSLDPSFTHAMQLLSVEIEKIQKGESKKDDEENYLDLFSHKNMKLKERVLIPVKQYPKFNFVGKILGPQGNTIKRLQEETGAKISVLGKGSMRDKAKEEELRKGGDPKYAHLNMDLHVFIEVFGPPCEAYALMAHAMEEVKKFLVPDMMDDICQEQFLELSYLNGVPEPSRGRGVPVRGRGAAPPPPPVPRGRGVGPPRGALVRGTPVRGSITRGATVTRGVPPPPTVRGAPTPRARTAGIQRIPLPPPPAPETYEDYGYDDTYAEQSYEGYEGYYSQSQGESEYYDYGHGEVQDSYEAYGGRRGPNRTSYCRNPLCEPGSSGASGGGHTSSASVTSVRSRARTSSGTGLSSPPLATQTVVPLQHCKIPELPVQASILFELQLFFCQLIALFVHYINIYKTVWWHLPRQNFHLIDFNLLMVTTIVLGRRFIGSIVKEASQRGKVSLFRSILLFLTRFTVLTATGWSLCRSLIHLFRTYSFLNLLFLCYPFGMYIPFLQLNYDLRKTNLFSHVASMGPREAVSGLARSRDYLLTLRETWKQHTRQLYGPEAMPTHACCLSPSLIRNEVEFLKMDFNWRMKEVLVSSMLSAYYVAFVPVWFVKNTHYYDKRWSCELFLLVSISTSVILMQHLLPASYCDLLHKAAAHLGCWQKVDPALCSNVLQHPWTEECMWPQGVLVKHSKNVYKAVGHYNVAIPSDVSHFRFHFFFSNPLRILNILLLLEGAVIVYQLYSLMSSEKWHQTISLALILFSNYYAFFKLLRDRLVLGKAYSYSASPQRDLDHRFS</sequence>
<comment type="caution">
    <text evidence="34">The sequence shown here is derived from an EMBL/GenBank/DDBJ whole genome shotgun (WGS) entry which is preliminary data.</text>
</comment>
<keyword evidence="8" id="KW-0597">Phosphoprotein</keyword>
<evidence type="ECO:0000256" key="30">
    <source>
        <dbReference type="PROSITE-ProRule" id="PRU00117"/>
    </source>
</evidence>
<dbReference type="PANTHER" id="PTHR12995:SF2">
    <property type="entry name" value="TRANSMEMBRANE PROTEIN 39B"/>
    <property type="match status" value="1"/>
</dbReference>
<dbReference type="PROSITE" id="PS50084">
    <property type="entry name" value="KH_TYPE_1"/>
    <property type="match status" value="1"/>
</dbReference>
<dbReference type="CDD" id="cd22468">
    <property type="entry name" value="KH-I_KHDRBS1"/>
    <property type="match status" value="1"/>
</dbReference>
<evidence type="ECO:0000256" key="16">
    <source>
        <dbReference type="ARBA" id="ARBA00023036"/>
    </source>
</evidence>
<feature type="transmembrane region" description="Helical" evidence="32">
    <location>
        <begin position="622"/>
        <end position="642"/>
    </location>
</feature>
<evidence type="ECO:0000256" key="21">
    <source>
        <dbReference type="ARBA" id="ARBA00023306"/>
    </source>
</evidence>
<evidence type="ECO:0000256" key="24">
    <source>
        <dbReference type="ARBA" id="ARBA00070445"/>
    </source>
</evidence>
<feature type="transmembrane region" description="Helical" evidence="32">
    <location>
        <begin position="953"/>
        <end position="970"/>
    </location>
</feature>
<name>A0A8J6G485_MICOH</name>
<dbReference type="GO" id="GO:0017124">
    <property type="term" value="F:SH3 domain binding"/>
    <property type="evidence" value="ECO:0007669"/>
    <property type="project" value="UniProtKB-KW"/>
</dbReference>
<keyword evidence="21" id="KW-0131">Cell cycle</keyword>
<evidence type="ECO:0000256" key="8">
    <source>
        <dbReference type="ARBA" id="ARBA00022553"/>
    </source>
</evidence>
<evidence type="ECO:0000256" key="25">
    <source>
        <dbReference type="ARBA" id="ARBA00078343"/>
    </source>
</evidence>
<keyword evidence="19" id="KW-0325">Glycoprotein</keyword>
<dbReference type="GO" id="GO:0006397">
    <property type="term" value="P:mRNA processing"/>
    <property type="evidence" value="ECO:0007669"/>
    <property type="project" value="UniProtKB-KW"/>
</dbReference>
<dbReference type="FunFam" id="3.30.1370.10:FF:000036">
    <property type="entry name" value="KH RNA binding domain containing, signal transduction associated 1"/>
    <property type="match status" value="1"/>
</dbReference>
<evidence type="ECO:0000256" key="20">
    <source>
        <dbReference type="ARBA" id="ARBA00023242"/>
    </source>
</evidence>
<keyword evidence="13 32" id="KW-1133">Transmembrane helix</keyword>
<keyword evidence="15" id="KW-0805">Transcription regulation</keyword>
<comment type="similarity">
    <text evidence="5">Belongs to the TMEM39 family.</text>
</comment>
<dbReference type="GO" id="GO:0048024">
    <property type="term" value="P:regulation of mRNA splicing, via spliceosome"/>
    <property type="evidence" value="ECO:0007669"/>
    <property type="project" value="UniProtKB-ARBA"/>
</dbReference>